<comment type="caution">
    <text evidence="1">The sequence shown here is derived from an EMBL/GenBank/DDBJ whole genome shotgun (WGS) entry which is preliminary data.</text>
</comment>
<dbReference type="Proteomes" id="UP000095552">
    <property type="component" value="Unassembled WGS sequence"/>
</dbReference>
<gene>
    <name evidence="1" type="ORF">BFP71_00685</name>
</gene>
<dbReference type="RefSeq" id="WP_069833538.1">
    <property type="nucleotide sequence ID" value="NZ_MDGQ01000003.1"/>
</dbReference>
<evidence type="ECO:0000313" key="1">
    <source>
        <dbReference type="EMBL" id="OEK06226.1"/>
    </source>
</evidence>
<dbReference type="EMBL" id="MDGQ01000003">
    <property type="protein sequence ID" value="OEK06226.1"/>
    <property type="molecule type" value="Genomic_DNA"/>
</dbReference>
<evidence type="ECO:0008006" key="3">
    <source>
        <dbReference type="Google" id="ProtNLM"/>
    </source>
</evidence>
<dbReference type="NCBIfam" id="TIGR04131">
    <property type="entry name" value="Bac_Flav_CTERM"/>
    <property type="match status" value="1"/>
</dbReference>
<dbReference type="Pfam" id="PF13585">
    <property type="entry name" value="CHU_C"/>
    <property type="match status" value="1"/>
</dbReference>
<dbReference type="InterPro" id="IPR026341">
    <property type="entry name" value="T9SS_type_B"/>
</dbReference>
<evidence type="ECO:0000313" key="2">
    <source>
        <dbReference type="Proteomes" id="UP000095552"/>
    </source>
</evidence>
<dbReference type="OrthoDB" id="631648at2"/>
<name>A0A1E5T4E5_9BACT</name>
<dbReference type="STRING" id="1563681.BFP71_00685"/>
<dbReference type="AlphaFoldDB" id="A0A1E5T4E5"/>
<reference evidence="1 2" key="1">
    <citation type="submission" date="2016-08" db="EMBL/GenBank/DDBJ databases">
        <title>Draft genome of Fabibacter sp. strain SK-8.</title>
        <authorList>
            <person name="Wong S.-K."/>
            <person name="Hamasaki K."/>
            <person name="Yoshizawa S."/>
        </authorList>
    </citation>
    <scope>NUCLEOTIDE SEQUENCE [LARGE SCALE GENOMIC DNA]</scope>
    <source>
        <strain evidence="1 2">SK-8</strain>
    </source>
</reference>
<protein>
    <recommendedName>
        <fullName evidence="3">PKD domain-containing protein</fullName>
    </recommendedName>
</protein>
<proteinExistence type="predicted"/>
<dbReference type="Gene3D" id="2.60.40.740">
    <property type="match status" value="1"/>
</dbReference>
<keyword evidence="2" id="KW-1185">Reference proteome</keyword>
<sequence>MIADNLSAGNYELFITDANNCTTSRTFQLTEPTLLQPDLDQLLNNPICPQATDGEVTVGATGGTPDYSFTWELTPQQTGPTATGLSRGTYRVIISDMNGCTTSQTVEVIERFPRIIIPSAFSPNGDMVNDTFTPVATCTLDSFKMTVYNRWGEVLFTSNQVDSGWDGNFEGKTVPPNQYTYLVSYQFNVNGQVFNESIRGSVSIVR</sequence>
<organism evidence="1 2">
    <name type="scientific">Roseivirga misakiensis</name>
    <dbReference type="NCBI Taxonomy" id="1563681"/>
    <lineage>
        <taxon>Bacteria</taxon>
        <taxon>Pseudomonadati</taxon>
        <taxon>Bacteroidota</taxon>
        <taxon>Cytophagia</taxon>
        <taxon>Cytophagales</taxon>
        <taxon>Roseivirgaceae</taxon>
        <taxon>Roseivirga</taxon>
    </lineage>
</organism>
<accession>A0A1E5T4E5</accession>